<keyword evidence="6" id="KW-0547">Nucleotide-binding</keyword>
<dbReference type="GO" id="GO:0006950">
    <property type="term" value="P:response to stress"/>
    <property type="evidence" value="ECO:0007669"/>
    <property type="project" value="UniProtKB-ARBA"/>
</dbReference>
<dbReference type="InterPro" id="IPR025753">
    <property type="entry name" value="AAA_N_dom"/>
</dbReference>
<dbReference type="GeneID" id="113699976"/>
<dbReference type="Pfam" id="PF25568">
    <property type="entry name" value="AAA_lid_At3g28540"/>
    <property type="match status" value="1"/>
</dbReference>
<dbReference type="Gene3D" id="6.10.280.40">
    <property type="match status" value="1"/>
</dbReference>
<dbReference type="CDD" id="cd19510">
    <property type="entry name" value="RecA-like_BCS1"/>
    <property type="match status" value="1"/>
</dbReference>
<protein>
    <submittedName>
        <fullName evidence="10">AAA-ATPase At3g50940</fullName>
    </submittedName>
</protein>
<comment type="similarity">
    <text evidence="2">Belongs to the AAA ATPase family. BCS1 subfamily.</text>
</comment>
<dbReference type="GO" id="GO:0005524">
    <property type="term" value="F:ATP binding"/>
    <property type="evidence" value="ECO:0007669"/>
    <property type="project" value="UniProtKB-KW"/>
</dbReference>
<evidence type="ECO:0000256" key="4">
    <source>
        <dbReference type="ARBA" id="ARBA00022842"/>
    </source>
</evidence>
<dbReference type="Pfam" id="PF14363">
    <property type="entry name" value="AAA_assoc"/>
    <property type="match status" value="1"/>
</dbReference>
<feature type="domain" description="AAA+ ATPase" evidence="8">
    <location>
        <begin position="313"/>
        <end position="456"/>
    </location>
</feature>
<keyword evidence="4" id="KW-0460">Magnesium</keyword>
<accession>A0A6P6TDZ0</accession>
<dbReference type="InterPro" id="IPR058017">
    <property type="entry name" value="At3g28540-like_C"/>
</dbReference>
<gene>
    <name evidence="10" type="primary">LOC113699976</name>
</gene>
<dbReference type="InterPro" id="IPR003593">
    <property type="entry name" value="AAA+_ATPase"/>
</dbReference>
<evidence type="ECO:0000259" key="8">
    <source>
        <dbReference type="SMART" id="SM00382"/>
    </source>
</evidence>
<dbReference type="InterPro" id="IPR003959">
    <property type="entry name" value="ATPase_AAA_core"/>
</dbReference>
<keyword evidence="6" id="KW-0067">ATP-binding</keyword>
<dbReference type="PANTHER" id="PTHR23070">
    <property type="entry name" value="BCS1 AAA-TYPE ATPASE"/>
    <property type="match status" value="1"/>
</dbReference>
<proteinExistence type="inferred from homology"/>
<dbReference type="RefSeq" id="XP_027076157.2">
    <property type="nucleotide sequence ID" value="XM_027220356.2"/>
</dbReference>
<evidence type="ECO:0000256" key="5">
    <source>
        <dbReference type="ARBA" id="ARBA00049360"/>
    </source>
</evidence>
<organism evidence="9 10">
    <name type="scientific">Coffea arabica</name>
    <name type="common">Arabian coffee</name>
    <dbReference type="NCBI Taxonomy" id="13443"/>
    <lineage>
        <taxon>Eukaryota</taxon>
        <taxon>Viridiplantae</taxon>
        <taxon>Streptophyta</taxon>
        <taxon>Embryophyta</taxon>
        <taxon>Tracheophyta</taxon>
        <taxon>Spermatophyta</taxon>
        <taxon>Magnoliopsida</taxon>
        <taxon>eudicotyledons</taxon>
        <taxon>Gunneridae</taxon>
        <taxon>Pentapetalae</taxon>
        <taxon>asterids</taxon>
        <taxon>lamiids</taxon>
        <taxon>Gentianales</taxon>
        <taxon>Rubiaceae</taxon>
        <taxon>Ixoroideae</taxon>
        <taxon>Gardenieae complex</taxon>
        <taxon>Bertiereae - Coffeeae clade</taxon>
        <taxon>Coffeeae</taxon>
        <taxon>Coffea</taxon>
    </lineage>
</organism>
<keyword evidence="3" id="KW-0378">Hydrolase</keyword>
<dbReference type="Proteomes" id="UP001652660">
    <property type="component" value="Chromosome 7c"/>
</dbReference>
<evidence type="ECO:0000256" key="2">
    <source>
        <dbReference type="ARBA" id="ARBA00007448"/>
    </source>
</evidence>
<feature type="region of interest" description="Disordered" evidence="7">
    <location>
        <begin position="520"/>
        <end position="556"/>
    </location>
</feature>
<dbReference type="InterPro" id="IPR050747">
    <property type="entry name" value="Mitochondrial_chaperone_BCS1"/>
</dbReference>
<evidence type="ECO:0000313" key="9">
    <source>
        <dbReference type="Proteomes" id="UP001652660"/>
    </source>
</evidence>
<feature type="compositionally biased region" description="Basic and acidic residues" evidence="7">
    <location>
        <begin position="546"/>
        <end position="556"/>
    </location>
</feature>
<evidence type="ECO:0000256" key="6">
    <source>
        <dbReference type="RuleBase" id="RU003651"/>
    </source>
</evidence>
<name>A0A6P6TDZ0_COFAR</name>
<keyword evidence="9" id="KW-1185">Reference proteome</keyword>
<dbReference type="SMART" id="SM00382">
    <property type="entry name" value="AAA"/>
    <property type="match status" value="1"/>
</dbReference>
<evidence type="ECO:0000256" key="3">
    <source>
        <dbReference type="ARBA" id="ARBA00022801"/>
    </source>
</evidence>
<evidence type="ECO:0000256" key="1">
    <source>
        <dbReference type="ARBA" id="ARBA00001946"/>
    </source>
</evidence>
<comment type="cofactor">
    <cofactor evidence="1">
        <name>Mg(2+)</name>
        <dbReference type="ChEBI" id="CHEBI:18420"/>
    </cofactor>
</comment>
<reference evidence="10" key="2">
    <citation type="submission" date="2025-08" db="UniProtKB">
        <authorList>
            <consortium name="RefSeq"/>
        </authorList>
    </citation>
    <scope>IDENTIFICATION</scope>
    <source>
        <tissue evidence="10">Leaves</tissue>
    </source>
</reference>
<dbReference type="Pfam" id="PF00004">
    <property type="entry name" value="AAA"/>
    <property type="match status" value="1"/>
</dbReference>
<dbReference type="InterPro" id="IPR027417">
    <property type="entry name" value="P-loop_NTPase"/>
</dbReference>
<dbReference type="SUPFAM" id="SSF52540">
    <property type="entry name" value="P-loop containing nucleoside triphosphate hydrolases"/>
    <property type="match status" value="1"/>
</dbReference>
<sequence>MFKLTCYKYPFLDNFFCIPTRLLPLPIFNRLSSIPISLKHKKSPISKTHFQILSYFPFHSKKMSESSSSNLAMAKTILSTVGSVAATAMVVRSVVREFVPAEMEDYLFSGLRRLFDRFSNQLTMVIDEFDGLVNNEIYEAAEVYLGPKVTPTTRRLKISKPEKQKNFNIAMEKGEELTDIFHGIKFKWVWIVNKVETRNFYNPRDMNSTLRSEVRSFELTFHKKNQDFVINTYLPYIVSEAESRKHEKKTIKLFTVDPEQMYDINNAWLSVTLDHPSTFDTLAMDSEMKDMVLKDLERFAKRREFYRKVGKAWKRGYLLYGPPGTGKSSLIAAIANFLNFDIYDLELTEIRRNTDLRKLLVATANKSILVVEDIDCTIEFKDRLSNKAAAASSEPESHEEENKVTLSGFLNFIDGLWSSCGDERIIIFTTNHKEKLDPALLRPGRMDVHIHMSYCTPSGFRILAANYLEIKDHCLFKEIEELIAATEVTPAEVAEQLLKNDEADVILEGLIDFLHAKRKEKEEAETKKVEVEPTEEERNVEEEGEREQKDGTKQES</sequence>
<dbReference type="InterPro" id="IPR003960">
    <property type="entry name" value="ATPase_AAA_CS"/>
</dbReference>
<dbReference type="AlphaFoldDB" id="A0A6P6TDZ0"/>
<evidence type="ECO:0000313" key="10">
    <source>
        <dbReference type="RefSeq" id="XP_027076157.2"/>
    </source>
</evidence>
<feature type="compositionally biased region" description="Basic and acidic residues" evidence="7">
    <location>
        <begin position="520"/>
        <end position="531"/>
    </location>
</feature>
<dbReference type="GO" id="GO:0016887">
    <property type="term" value="F:ATP hydrolysis activity"/>
    <property type="evidence" value="ECO:0007669"/>
    <property type="project" value="InterPro"/>
</dbReference>
<dbReference type="OrthoDB" id="10251412at2759"/>
<reference evidence="9" key="1">
    <citation type="journal article" date="2025" name="Foods">
        <title>Unveiling the Microbial Signatures of Arabica Coffee Cherries: Insights into Ripeness Specific Diversity, Functional Traits, and Implications for Quality and Safety.</title>
        <authorList>
            <consortium name="RefSeq"/>
            <person name="Tenea G.N."/>
            <person name="Cifuentes V."/>
            <person name="Reyes P."/>
            <person name="Cevallos-Vallejos M."/>
        </authorList>
    </citation>
    <scope>NUCLEOTIDE SEQUENCE [LARGE SCALE GENOMIC DNA]</scope>
</reference>
<evidence type="ECO:0000256" key="7">
    <source>
        <dbReference type="SAM" id="MobiDB-lite"/>
    </source>
</evidence>
<dbReference type="PROSITE" id="PS00674">
    <property type="entry name" value="AAA"/>
    <property type="match status" value="1"/>
</dbReference>
<comment type="catalytic activity">
    <reaction evidence="5">
        <text>ATP + H2O = ADP + phosphate + H(+)</text>
        <dbReference type="Rhea" id="RHEA:13065"/>
        <dbReference type="ChEBI" id="CHEBI:15377"/>
        <dbReference type="ChEBI" id="CHEBI:15378"/>
        <dbReference type="ChEBI" id="CHEBI:30616"/>
        <dbReference type="ChEBI" id="CHEBI:43474"/>
        <dbReference type="ChEBI" id="CHEBI:456216"/>
    </reaction>
</comment>
<feature type="compositionally biased region" description="Acidic residues" evidence="7">
    <location>
        <begin position="532"/>
        <end position="545"/>
    </location>
</feature>
<dbReference type="Gene3D" id="3.40.50.300">
    <property type="entry name" value="P-loop containing nucleotide triphosphate hydrolases"/>
    <property type="match status" value="1"/>
</dbReference>